<protein>
    <submittedName>
        <fullName evidence="1">Uncharacterized protein</fullName>
    </submittedName>
</protein>
<evidence type="ECO:0000313" key="1">
    <source>
        <dbReference type="EMBL" id="QKD02780.1"/>
    </source>
</evidence>
<name>A0A6M7WG13_RHILI</name>
<dbReference type="AlphaFoldDB" id="A0A6M7WG13"/>
<organism evidence="1 2">
    <name type="scientific">Mesorhizobium loti R88b</name>
    <dbReference type="NCBI Taxonomy" id="935548"/>
    <lineage>
        <taxon>Bacteria</taxon>
        <taxon>Pseudomonadati</taxon>
        <taxon>Pseudomonadota</taxon>
        <taxon>Alphaproteobacteria</taxon>
        <taxon>Hyphomicrobiales</taxon>
        <taxon>Phyllobacteriaceae</taxon>
        <taxon>Mesorhizobium</taxon>
    </lineage>
</organism>
<dbReference type="Proteomes" id="UP000503017">
    <property type="component" value="Chromosome"/>
</dbReference>
<gene>
    <name evidence="1" type="ORF">EB235_15740</name>
</gene>
<dbReference type="EMBL" id="CP033367">
    <property type="protein sequence ID" value="QKD02780.1"/>
    <property type="molecule type" value="Genomic_DNA"/>
</dbReference>
<accession>A0A6M7WG13</accession>
<proteinExistence type="predicted"/>
<evidence type="ECO:0000313" key="2">
    <source>
        <dbReference type="Proteomes" id="UP000503017"/>
    </source>
</evidence>
<sequence>MIEWSWRIESEDAILCGSWSDEEGWEKVFETLIGRKVEDASIYGRLPELSIALTDGLYVASFMTAEGQPAWTIFDGSGEQHKSGYIAVRDGKVYEDLEMETAPVVTNPDSKIA</sequence>
<reference evidence="1 2" key="1">
    <citation type="submission" date="2018-10" db="EMBL/GenBank/DDBJ databases">
        <authorList>
            <person name="Perry B.J."/>
            <person name="Sullivan J.T."/>
            <person name="Murphy R.J.T."/>
            <person name="Ramsay J.P."/>
            <person name="Ronson C.W."/>
        </authorList>
    </citation>
    <scope>NUCLEOTIDE SEQUENCE [LARGE SCALE GENOMIC DNA]</scope>
    <source>
        <strain evidence="1 2">R88b</strain>
    </source>
</reference>